<organism evidence="1 2">
    <name type="scientific">Candidatus Blackburnbacteria bacterium RIFCSPHIGHO2_12_FULL_41_13b</name>
    <dbReference type="NCBI Taxonomy" id="1797517"/>
    <lineage>
        <taxon>Bacteria</taxon>
        <taxon>Candidatus Blackburniibacteriota</taxon>
    </lineage>
</organism>
<proteinExistence type="predicted"/>
<protein>
    <submittedName>
        <fullName evidence="1">Uncharacterized protein</fullName>
    </submittedName>
</protein>
<gene>
    <name evidence="1" type="ORF">A3F61_04045</name>
</gene>
<reference evidence="1 2" key="1">
    <citation type="journal article" date="2016" name="Nat. Commun.">
        <title>Thousands of microbial genomes shed light on interconnected biogeochemical processes in an aquifer system.</title>
        <authorList>
            <person name="Anantharaman K."/>
            <person name="Brown C.T."/>
            <person name="Hug L.A."/>
            <person name="Sharon I."/>
            <person name="Castelle C.J."/>
            <person name="Probst A.J."/>
            <person name="Thomas B.C."/>
            <person name="Singh A."/>
            <person name="Wilkins M.J."/>
            <person name="Karaoz U."/>
            <person name="Brodie E.L."/>
            <person name="Williams K.H."/>
            <person name="Hubbard S.S."/>
            <person name="Banfield J.F."/>
        </authorList>
    </citation>
    <scope>NUCLEOTIDE SEQUENCE [LARGE SCALE GENOMIC DNA]</scope>
</reference>
<evidence type="ECO:0000313" key="1">
    <source>
        <dbReference type="EMBL" id="OGY12399.1"/>
    </source>
</evidence>
<dbReference type="STRING" id="1797517.A3F61_04045"/>
<comment type="caution">
    <text evidence="1">The sequence shown here is derived from an EMBL/GenBank/DDBJ whole genome shotgun (WGS) entry which is preliminary data.</text>
</comment>
<sequence length="197" mass="22108">MISPERPFSSGQPEFAIIGMARMFAGREFPNNRYGLAEAMVLLREQHERTLPGLIGARLHYMVAQDDLLVVATTEQLASLALENDDYQDALMGANYLYAYGDVDFRGSLGVGAFALSLGYHRAFAERVRDRFSSVDPYLTTFGEQMFEEIQGIRTRGDTYRELGLLRAIVNTVALNGTLGEKAKQQFDPFAVFYIEK</sequence>
<dbReference type="AlphaFoldDB" id="A0A1G1VAI0"/>
<dbReference type="Proteomes" id="UP000178272">
    <property type="component" value="Unassembled WGS sequence"/>
</dbReference>
<accession>A0A1G1VAI0</accession>
<evidence type="ECO:0000313" key="2">
    <source>
        <dbReference type="Proteomes" id="UP000178272"/>
    </source>
</evidence>
<name>A0A1G1VAI0_9BACT</name>
<dbReference type="EMBL" id="MHCA01000017">
    <property type="protein sequence ID" value="OGY12399.1"/>
    <property type="molecule type" value="Genomic_DNA"/>
</dbReference>